<dbReference type="RefSeq" id="WP_145227798.1">
    <property type="nucleotide sequence ID" value="NZ_VIVQ01000001.1"/>
</dbReference>
<proteinExistence type="predicted"/>
<dbReference type="OrthoDB" id="4870057at2"/>
<dbReference type="Proteomes" id="UP000318297">
    <property type="component" value="Unassembled WGS sequence"/>
</dbReference>
<protein>
    <submittedName>
        <fullName evidence="1">Uncharacterized protein</fullName>
    </submittedName>
</protein>
<evidence type="ECO:0000313" key="1">
    <source>
        <dbReference type="EMBL" id="TWE13312.1"/>
    </source>
</evidence>
<name>A0A561ECH7_9MICO</name>
<keyword evidence="2" id="KW-1185">Reference proteome</keyword>
<accession>A0A561ECH7</accession>
<dbReference type="EMBL" id="VIVQ01000001">
    <property type="protein sequence ID" value="TWE13312.1"/>
    <property type="molecule type" value="Genomic_DNA"/>
</dbReference>
<comment type="caution">
    <text evidence="1">The sequence shown here is derived from an EMBL/GenBank/DDBJ whole genome shotgun (WGS) entry which is preliminary data.</text>
</comment>
<sequence>MSVLVHLCRGCGHHGDWHLPRNAGYTGCQCCRAGAVELDPMPVLQETFAMPGWSPEPLWAPGTARNPGTMHASTTCSCDACTAAFEALTGRAEAG</sequence>
<organism evidence="1 2">
    <name type="scientific">Rudaeicoccus suwonensis</name>
    <dbReference type="NCBI Taxonomy" id="657409"/>
    <lineage>
        <taxon>Bacteria</taxon>
        <taxon>Bacillati</taxon>
        <taxon>Actinomycetota</taxon>
        <taxon>Actinomycetes</taxon>
        <taxon>Micrococcales</taxon>
        <taxon>Dermacoccaceae</taxon>
        <taxon>Rudaeicoccus</taxon>
    </lineage>
</organism>
<dbReference type="AlphaFoldDB" id="A0A561ECH7"/>
<evidence type="ECO:0000313" key="2">
    <source>
        <dbReference type="Proteomes" id="UP000318297"/>
    </source>
</evidence>
<reference evidence="1 2" key="1">
    <citation type="submission" date="2019-06" db="EMBL/GenBank/DDBJ databases">
        <title>Sequencing the genomes of 1000 actinobacteria strains.</title>
        <authorList>
            <person name="Klenk H.-P."/>
        </authorList>
    </citation>
    <scope>NUCLEOTIDE SEQUENCE [LARGE SCALE GENOMIC DNA]</scope>
    <source>
        <strain evidence="1 2">DSM 19560</strain>
    </source>
</reference>
<gene>
    <name evidence="1" type="ORF">BKA23_2141</name>
</gene>